<dbReference type="CDD" id="cd01683">
    <property type="entry name" value="EF2_IV_snRNP"/>
    <property type="match status" value="1"/>
</dbReference>
<evidence type="ECO:0000256" key="11">
    <source>
        <dbReference type="SAM" id="MobiDB-lite"/>
    </source>
</evidence>
<dbReference type="Pfam" id="PF03764">
    <property type="entry name" value="EFG_IV"/>
    <property type="match status" value="1"/>
</dbReference>
<dbReference type="Gene3D" id="3.30.230.10">
    <property type="match status" value="1"/>
</dbReference>
<dbReference type="InterPro" id="IPR020568">
    <property type="entry name" value="Ribosomal_Su5_D2-typ_SF"/>
</dbReference>
<dbReference type="PANTHER" id="PTHR42908">
    <property type="entry name" value="TRANSLATION ELONGATION FACTOR-RELATED"/>
    <property type="match status" value="1"/>
</dbReference>
<name>A0AA88KJD2_NAELO</name>
<comment type="function">
    <text evidence="10">Required for pre-mRNA splicing as component of the spliceosome, including pre-catalytic, catalytic and post-catalytic spliceosomal complexes. Component of the U5 snRNP and the U4/U6-U5 tri-snRNP complex, a building block of the spliceosome. As a component of the minor spliceosome, involved in the splicing of U12-type introns in pre-mRNAs.</text>
</comment>
<evidence type="ECO:0000256" key="6">
    <source>
        <dbReference type="ARBA" id="ARBA00023134"/>
    </source>
</evidence>
<dbReference type="AlphaFoldDB" id="A0AA88KJD2"/>
<dbReference type="FunFam" id="3.90.1430.10:FF:000003">
    <property type="entry name" value="Elongation factor 2"/>
    <property type="match status" value="1"/>
</dbReference>
<protein>
    <recommendedName>
        <fullName evidence="2">116 kDa U5 small nuclear ribonucleoprotein component</fullName>
    </recommendedName>
    <alternativeName>
        <fullName evidence="9">U5 snRNP-specific protein, 116 kDa</fullName>
    </alternativeName>
</protein>
<organism evidence="13 14">
    <name type="scientific">Naegleria lovaniensis</name>
    <name type="common">Amoeba</name>
    <dbReference type="NCBI Taxonomy" id="51637"/>
    <lineage>
        <taxon>Eukaryota</taxon>
        <taxon>Discoba</taxon>
        <taxon>Heterolobosea</taxon>
        <taxon>Tetramitia</taxon>
        <taxon>Eutetramitia</taxon>
        <taxon>Vahlkampfiidae</taxon>
        <taxon>Naegleria</taxon>
    </lineage>
</organism>
<comment type="subcellular location">
    <subcellularLocation>
        <location evidence="1">Nucleus</location>
    </subcellularLocation>
</comment>
<keyword evidence="3" id="KW-0507">mRNA processing</keyword>
<dbReference type="InterPro" id="IPR031950">
    <property type="entry name" value="EFTUD2_N"/>
</dbReference>
<dbReference type="Pfam" id="PF16004">
    <property type="entry name" value="EFTUD2"/>
    <property type="match status" value="1"/>
</dbReference>
<dbReference type="GO" id="GO:0003924">
    <property type="term" value="F:GTPase activity"/>
    <property type="evidence" value="ECO:0007669"/>
    <property type="project" value="InterPro"/>
</dbReference>
<dbReference type="Proteomes" id="UP000816034">
    <property type="component" value="Unassembled WGS sequence"/>
</dbReference>
<evidence type="ECO:0000256" key="8">
    <source>
        <dbReference type="ARBA" id="ARBA00023242"/>
    </source>
</evidence>
<dbReference type="InterPro" id="IPR005225">
    <property type="entry name" value="Small_GTP-bd"/>
</dbReference>
<evidence type="ECO:0000256" key="9">
    <source>
        <dbReference type="ARBA" id="ARBA00031432"/>
    </source>
</evidence>
<dbReference type="Gene3D" id="3.40.50.300">
    <property type="entry name" value="P-loop containing nucleotide triphosphate hydrolases"/>
    <property type="match status" value="1"/>
</dbReference>
<sequence>MLSNNHPFADDEDNDDQDDNSRRQNQLHHREDFFDEFGNYRGAELSSSEEEEDEDLENGSRSIVSANDSSISRPSAVVLHEEKQYYPSAEEVFGEDVETMVEDEDRQPLEKPIIEPVKKMVWNLVEKEYNAPQPVNFSWDYLLELMKIPSSIRNVCLAGHLHHGKTSFMDHLIRFTHTNYTNYFEKDLNYTDIRPDEHRRGLGLKSSPMSLLLESTKSKSYLVNIMDTPGHTNFSDEVSASMRISDGVVLVVDALEGVMSSTSDIIRQAVQERLPIVLLINKLDRLILELKLPPNDAYHKLKHTIAEINSILKDSINDELLKQSYAHRDHASNSSGTDTDYPTTLISPDIGNVCFASSKTGVCFTLESFAKIYADKRGGFSYKDFAKRLWGDLYFNRETRTFSKIPNDLGKRSFVEFVLEPLYKIYAHIVGQDPEELDHTLRKINIKLTSEELLLDPNPLMKATFRAFFSSPSGFVDMLERFIPSPNSTGGNKTKVEHFYTGDLSTHFAKDMINCNSKGDLVIYITKLFPRPDYSSFDAFGRVMSGTIKKGDTVKVLGEGYTPADEEDVSITDISNLYIYNSRYRVNVDSVSAGNWVLIEGIDSTINKTSTIYRSTAHEDTFIFRPLSFMNQPVIKIAVEPLKPSELPKMLDGLRKINKTFPLVTTKVEESGEHILLGTGELYLDVVMHDLRLLYSGIEIKVSDPSVTFCETVAETSSVRCSTQTPNQKNKFVMIAEPLEKGLSEDIESGRINLDKMTSETREQILKASYDWDEYTASRIWAFGPEDNGPNMLINETFEGEVDQKLLASVKDSIVQGFRWSTKEGPLCDEPIRNVKFRLLEATLAEDRVSRGGGQIIPTARRCCYSSFLQATPQLMEPISMVEIQTPMECSDIITKILERRRGQVLENNAKPGTPFFIVKSFVPSIDSFGLETDLRMGTKGRAFCLSKFDHWDIVPGDPLDTSVVITPLEPSPLYALAREFLLKTRRRKGLSDQISKYSETE</sequence>
<evidence type="ECO:0000256" key="5">
    <source>
        <dbReference type="ARBA" id="ARBA00022741"/>
    </source>
</evidence>
<evidence type="ECO:0000256" key="2">
    <source>
        <dbReference type="ARBA" id="ARBA00018774"/>
    </source>
</evidence>
<dbReference type="GO" id="GO:0071007">
    <property type="term" value="C:U2-type catalytic step 2 spliceosome"/>
    <property type="evidence" value="ECO:0007669"/>
    <property type="project" value="TreeGrafter"/>
</dbReference>
<dbReference type="InterPro" id="IPR014721">
    <property type="entry name" value="Ribsml_uS5_D2-typ_fold_subgr"/>
</dbReference>
<dbReference type="Gene3D" id="3.30.70.240">
    <property type="match status" value="1"/>
</dbReference>
<dbReference type="SUPFAM" id="SSF52540">
    <property type="entry name" value="P-loop containing nucleoside triphosphate hydrolases"/>
    <property type="match status" value="1"/>
</dbReference>
<dbReference type="PANTHER" id="PTHR42908:SF6">
    <property type="entry name" value="116 KDA U5 SMALL NUCLEAR RIBONUCLEOPROTEIN COMPONENT"/>
    <property type="match status" value="1"/>
</dbReference>
<dbReference type="InterPro" id="IPR044121">
    <property type="entry name" value="Snu114_GTP-bd"/>
</dbReference>
<dbReference type="GO" id="GO:0005829">
    <property type="term" value="C:cytosol"/>
    <property type="evidence" value="ECO:0007669"/>
    <property type="project" value="TreeGrafter"/>
</dbReference>
<dbReference type="FunFam" id="2.40.30.10:FF:000029">
    <property type="entry name" value="116 kDa U5 small nuclear ribonucleoprotein component"/>
    <property type="match status" value="1"/>
</dbReference>
<keyword evidence="5" id="KW-0547">Nucleotide-binding</keyword>
<dbReference type="Pfam" id="PF14492">
    <property type="entry name" value="EFG_III"/>
    <property type="match status" value="1"/>
</dbReference>
<dbReference type="EMBL" id="PYSW02000026">
    <property type="protein sequence ID" value="KAG2381708.1"/>
    <property type="molecule type" value="Genomic_DNA"/>
</dbReference>
<dbReference type="Gene3D" id="3.90.1430.10">
    <property type="entry name" value="Yeast translation eEF2 (G' domain)"/>
    <property type="match status" value="1"/>
</dbReference>
<dbReference type="NCBIfam" id="TIGR00231">
    <property type="entry name" value="small_GTP"/>
    <property type="match status" value="1"/>
</dbReference>
<dbReference type="SUPFAM" id="SSF50447">
    <property type="entry name" value="Translation proteins"/>
    <property type="match status" value="1"/>
</dbReference>
<keyword evidence="6" id="KW-0342">GTP-binding</keyword>
<evidence type="ECO:0000313" key="13">
    <source>
        <dbReference type="EMBL" id="KAG2381708.1"/>
    </source>
</evidence>
<dbReference type="InterPro" id="IPR000640">
    <property type="entry name" value="EFG_V-like"/>
</dbReference>
<comment type="caution">
    <text evidence="13">The sequence shown here is derived from an EMBL/GenBank/DDBJ whole genome shotgun (WGS) entry which is preliminary data.</text>
</comment>
<dbReference type="FunFam" id="3.40.50.300:FF:000646">
    <property type="entry name" value="U5 small nuclear ribonucleoprotein component"/>
    <property type="match status" value="1"/>
</dbReference>
<dbReference type="RefSeq" id="XP_044547388.1">
    <property type="nucleotide sequence ID" value="XM_044695915.1"/>
</dbReference>
<dbReference type="CDD" id="cd04090">
    <property type="entry name" value="EF2_II_snRNP"/>
    <property type="match status" value="1"/>
</dbReference>
<evidence type="ECO:0000256" key="7">
    <source>
        <dbReference type="ARBA" id="ARBA00023187"/>
    </source>
</evidence>
<feature type="compositionally biased region" description="Acidic residues" evidence="11">
    <location>
        <begin position="47"/>
        <end position="57"/>
    </location>
</feature>
<dbReference type="Gene3D" id="3.30.70.870">
    <property type="entry name" value="Elongation Factor G (Translational Gtpase), domain 3"/>
    <property type="match status" value="1"/>
</dbReference>
<dbReference type="InterPro" id="IPR027417">
    <property type="entry name" value="P-loop_NTPase"/>
</dbReference>
<keyword evidence="4" id="KW-0747">Spliceosome</keyword>
<dbReference type="Gene3D" id="2.40.30.10">
    <property type="entry name" value="Translation factors"/>
    <property type="match status" value="1"/>
</dbReference>
<evidence type="ECO:0000256" key="10">
    <source>
        <dbReference type="ARBA" id="ARBA00045974"/>
    </source>
</evidence>
<evidence type="ECO:0000259" key="12">
    <source>
        <dbReference type="PROSITE" id="PS51722"/>
    </source>
</evidence>
<dbReference type="CDD" id="cd04098">
    <property type="entry name" value="eEF2_C_snRNP"/>
    <property type="match status" value="1"/>
</dbReference>
<keyword evidence="14" id="KW-1185">Reference proteome</keyword>
<gene>
    <name evidence="13" type="ORF">C9374_006092</name>
</gene>
<feature type="domain" description="Tr-type G" evidence="12">
    <location>
        <begin position="150"/>
        <end position="387"/>
    </location>
</feature>
<dbReference type="GO" id="GO:0000398">
    <property type="term" value="P:mRNA splicing, via spliceosome"/>
    <property type="evidence" value="ECO:0007669"/>
    <property type="project" value="TreeGrafter"/>
</dbReference>
<dbReference type="SMART" id="SM00838">
    <property type="entry name" value="EFG_C"/>
    <property type="match status" value="1"/>
</dbReference>
<dbReference type="PROSITE" id="PS51722">
    <property type="entry name" value="G_TR_2"/>
    <property type="match status" value="1"/>
</dbReference>
<dbReference type="InterPro" id="IPR009000">
    <property type="entry name" value="Transl_B-barrel_sf"/>
</dbReference>
<dbReference type="GeneID" id="68098547"/>
<dbReference type="InterPro" id="IPR000795">
    <property type="entry name" value="T_Tr_GTP-bd_dom"/>
</dbReference>
<keyword evidence="7" id="KW-0508">mRNA splicing</keyword>
<dbReference type="FunFam" id="3.30.230.10:FF:000009">
    <property type="entry name" value="116 kDa U5 small nuclear ribonucleoprotein component"/>
    <property type="match status" value="1"/>
</dbReference>
<keyword evidence="8" id="KW-0539">Nucleus</keyword>
<evidence type="ECO:0000313" key="14">
    <source>
        <dbReference type="Proteomes" id="UP000816034"/>
    </source>
</evidence>
<dbReference type="PRINTS" id="PR00315">
    <property type="entry name" value="ELONGATNFCT"/>
</dbReference>
<feature type="region of interest" description="Disordered" evidence="11">
    <location>
        <begin position="1"/>
        <end position="67"/>
    </location>
</feature>
<dbReference type="FunFam" id="3.30.70.240:FF:000004">
    <property type="entry name" value="116 kDa U5 small nuclear ribonucleoprotein"/>
    <property type="match status" value="1"/>
</dbReference>
<dbReference type="Pfam" id="PF03144">
    <property type="entry name" value="GTP_EFTU_D2"/>
    <property type="match status" value="1"/>
</dbReference>
<dbReference type="SUPFAM" id="SSF54211">
    <property type="entry name" value="Ribosomal protein S5 domain 2-like"/>
    <property type="match status" value="1"/>
</dbReference>
<dbReference type="Pfam" id="PF00009">
    <property type="entry name" value="GTP_EFTU"/>
    <property type="match status" value="1"/>
</dbReference>
<reference evidence="13 14" key="1">
    <citation type="journal article" date="2018" name="BMC Genomics">
        <title>The genome of Naegleria lovaniensis, the basis for a comparative approach to unravel pathogenicity factors of the human pathogenic amoeba N. fowleri.</title>
        <authorList>
            <person name="Liechti N."/>
            <person name="Schurch N."/>
            <person name="Bruggmann R."/>
            <person name="Wittwer M."/>
        </authorList>
    </citation>
    <scope>NUCLEOTIDE SEQUENCE [LARGE SCALE GENOMIC DNA]</scope>
    <source>
        <strain evidence="13 14">ATCC 30569</strain>
    </source>
</reference>
<dbReference type="GO" id="GO:0046540">
    <property type="term" value="C:U4/U6 x U5 tri-snRNP complex"/>
    <property type="evidence" value="ECO:0007669"/>
    <property type="project" value="TreeGrafter"/>
</dbReference>
<evidence type="ECO:0000256" key="4">
    <source>
        <dbReference type="ARBA" id="ARBA00022728"/>
    </source>
</evidence>
<evidence type="ECO:0000256" key="1">
    <source>
        <dbReference type="ARBA" id="ARBA00004123"/>
    </source>
</evidence>
<dbReference type="GO" id="GO:0030623">
    <property type="term" value="F:U5 snRNA binding"/>
    <property type="evidence" value="ECO:0007669"/>
    <property type="project" value="TreeGrafter"/>
</dbReference>
<dbReference type="InterPro" id="IPR005517">
    <property type="entry name" value="Transl_elong_EFG/EF2_IV"/>
</dbReference>
<dbReference type="FunFam" id="3.30.70.870:FF:000002">
    <property type="entry name" value="Translation elongation factor 2"/>
    <property type="match status" value="1"/>
</dbReference>
<evidence type="ECO:0000256" key="3">
    <source>
        <dbReference type="ARBA" id="ARBA00022664"/>
    </source>
</evidence>
<dbReference type="GO" id="GO:0005525">
    <property type="term" value="F:GTP binding"/>
    <property type="evidence" value="ECO:0007669"/>
    <property type="project" value="UniProtKB-KW"/>
</dbReference>
<accession>A0AA88KJD2</accession>
<dbReference type="InterPro" id="IPR035655">
    <property type="entry name" value="U5-116kDa_C"/>
</dbReference>
<dbReference type="CDD" id="cd04167">
    <property type="entry name" value="Snu114p"/>
    <property type="match status" value="1"/>
</dbReference>
<dbReference type="InterPro" id="IPR035647">
    <property type="entry name" value="EFG_III/V"/>
</dbReference>
<proteinExistence type="predicted"/>
<dbReference type="Pfam" id="PF00679">
    <property type="entry name" value="EFG_C"/>
    <property type="match status" value="1"/>
</dbReference>
<dbReference type="SUPFAM" id="SSF54980">
    <property type="entry name" value="EF-G C-terminal domain-like"/>
    <property type="match status" value="2"/>
</dbReference>
<dbReference type="InterPro" id="IPR004161">
    <property type="entry name" value="EFTu-like_2"/>
</dbReference>
<dbReference type="InterPro" id="IPR041095">
    <property type="entry name" value="EFG_II"/>
</dbReference>
<dbReference type="SMART" id="SM00889">
    <property type="entry name" value="EFG_IV"/>
    <property type="match status" value="1"/>
</dbReference>